<dbReference type="InterPro" id="IPR001789">
    <property type="entry name" value="Sig_transdc_resp-reg_receiver"/>
</dbReference>
<dbReference type="Proteomes" id="UP000007015">
    <property type="component" value="Chromosome 8"/>
</dbReference>
<name>A2YUP8_ORYSI</name>
<evidence type="ECO:0000313" key="4">
    <source>
        <dbReference type="EMBL" id="EAZ06809.1"/>
    </source>
</evidence>
<evidence type="ECO:0000256" key="2">
    <source>
        <dbReference type="PROSITE-ProRule" id="PRU00169"/>
    </source>
</evidence>
<dbReference type="STRING" id="39946.A2YUP8"/>
<gene>
    <name evidence="4" type="ORF">OsI_29053</name>
</gene>
<sequence length="185" mass="21344">MAVKYFGHRTPVIVVTKSHMYERGQIHQSLYIVWYIKIIKYTVTSDTVHFPQQQFKVTLHQKFAMSSPHVLVVDDTHVDRHVVSMALMRHNVRVTAVESVMQALMFLDSEHDVDMIVSDYCMPDMTGYNLLMEVKKSPTLAHLPVVIAFSDNIPERIRKCLDGGAKDYILKPVKIVDVPRIMNYI</sequence>
<dbReference type="AlphaFoldDB" id="A2YUP8"/>
<dbReference type="SMART" id="SM00448">
    <property type="entry name" value="REC"/>
    <property type="match status" value="1"/>
</dbReference>
<evidence type="ECO:0000259" key="3">
    <source>
        <dbReference type="PROSITE" id="PS50110"/>
    </source>
</evidence>
<keyword evidence="1" id="KW-0902">Two-component regulatory system</keyword>
<keyword evidence="2" id="KW-0597">Phosphoprotein</keyword>
<protein>
    <recommendedName>
        <fullName evidence="3">Response regulatory domain-containing protein</fullName>
    </recommendedName>
</protein>
<organism evidence="4 5">
    <name type="scientific">Oryza sativa subsp. indica</name>
    <name type="common">Rice</name>
    <dbReference type="NCBI Taxonomy" id="39946"/>
    <lineage>
        <taxon>Eukaryota</taxon>
        <taxon>Viridiplantae</taxon>
        <taxon>Streptophyta</taxon>
        <taxon>Embryophyta</taxon>
        <taxon>Tracheophyta</taxon>
        <taxon>Spermatophyta</taxon>
        <taxon>Magnoliopsida</taxon>
        <taxon>Liliopsida</taxon>
        <taxon>Poales</taxon>
        <taxon>Poaceae</taxon>
        <taxon>BOP clade</taxon>
        <taxon>Oryzoideae</taxon>
        <taxon>Oryzeae</taxon>
        <taxon>Oryzinae</taxon>
        <taxon>Oryza</taxon>
        <taxon>Oryza sativa</taxon>
    </lineage>
</organism>
<keyword evidence="5" id="KW-1185">Reference proteome</keyword>
<dbReference type="PANTHER" id="PTHR43874:SF33">
    <property type="entry name" value="TWO-COMPONENT RESPONSE REGULATOR ORR8"/>
    <property type="match status" value="1"/>
</dbReference>
<feature type="modified residue" description="4-aspartylphosphate" evidence="2">
    <location>
        <position position="119"/>
    </location>
</feature>
<dbReference type="InterPro" id="IPR045279">
    <property type="entry name" value="ARR-like"/>
</dbReference>
<dbReference type="PROSITE" id="PS50110">
    <property type="entry name" value="RESPONSE_REGULATORY"/>
    <property type="match status" value="1"/>
</dbReference>
<dbReference type="HOGENOM" id="CLU_125696_0_0_1"/>
<dbReference type="CDD" id="cd17581">
    <property type="entry name" value="REC_typeA_ARR"/>
    <property type="match status" value="1"/>
</dbReference>
<accession>A2YUP8</accession>
<proteinExistence type="predicted"/>
<dbReference type="SUPFAM" id="SSF52172">
    <property type="entry name" value="CheY-like"/>
    <property type="match status" value="1"/>
</dbReference>
<dbReference type="Gene3D" id="3.40.50.2300">
    <property type="match status" value="1"/>
</dbReference>
<dbReference type="Gramene" id="BGIOSGA028573-TA">
    <property type="protein sequence ID" value="BGIOSGA028573-PA"/>
    <property type="gene ID" value="BGIOSGA028573"/>
</dbReference>
<dbReference type="Pfam" id="PF00072">
    <property type="entry name" value="Response_reg"/>
    <property type="match status" value="1"/>
</dbReference>
<evidence type="ECO:0000313" key="5">
    <source>
        <dbReference type="Proteomes" id="UP000007015"/>
    </source>
</evidence>
<evidence type="ECO:0000256" key="1">
    <source>
        <dbReference type="ARBA" id="ARBA00023012"/>
    </source>
</evidence>
<dbReference type="GO" id="GO:0000160">
    <property type="term" value="P:phosphorelay signal transduction system"/>
    <property type="evidence" value="ECO:0007669"/>
    <property type="project" value="UniProtKB-KW"/>
</dbReference>
<dbReference type="EMBL" id="CM000133">
    <property type="protein sequence ID" value="EAZ06809.1"/>
    <property type="molecule type" value="Genomic_DNA"/>
</dbReference>
<feature type="domain" description="Response regulatory" evidence="3">
    <location>
        <begin position="69"/>
        <end position="185"/>
    </location>
</feature>
<reference evidence="4 5" key="1">
    <citation type="journal article" date="2005" name="PLoS Biol.">
        <title>The genomes of Oryza sativa: a history of duplications.</title>
        <authorList>
            <person name="Yu J."/>
            <person name="Wang J."/>
            <person name="Lin W."/>
            <person name="Li S."/>
            <person name="Li H."/>
            <person name="Zhou J."/>
            <person name="Ni P."/>
            <person name="Dong W."/>
            <person name="Hu S."/>
            <person name="Zeng C."/>
            <person name="Zhang J."/>
            <person name="Zhang Y."/>
            <person name="Li R."/>
            <person name="Xu Z."/>
            <person name="Li S."/>
            <person name="Li X."/>
            <person name="Zheng H."/>
            <person name="Cong L."/>
            <person name="Lin L."/>
            <person name="Yin J."/>
            <person name="Geng J."/>
            <person name="Li G."/>
            <person name="Shi J."/>
            <person name="Liu J."/>
            <person name="Lv H."/>
            <person name="Li J."/>
            <person name="Wang J."/>
            <person name="Deng Y."/>
            <person name="Ran L."/>
            <person name="Shi X."/>
            <person name="Wang X."/>
            <person name="Wu Q."/>
            <person name="Li C."/>
            <person name="Ren X."/>
            <person name="Wang J."/>
            <person name="Wang X."/>
            <person name="Li D."/>
            <person name="Liu D."/>
            <person name="Zhang X."/>
            <person name="Ji Z."/>
            <person name="Zhao W."/>
            <person name="Sun Y."/>
            <person name="Zhang Z."/>
            <person name="Bao J."/>
            <person name="Han Y."/>
            <person name="Dong L."/>
            <person name="Ji J."/>
            <person name="Chen P."/>
            <person name="Wu S."/>
            <person name="Liu J."/>
            <person name="Xiao Y."/>
            <person name="Bu D."/>
            <person name="Tan J."/>
            <person name="Yang L."/>
            <person name="Ye C."/>
            <person name="Zhang J."/>
            <person name="Xu J."/>
            <person name="Zhou Y."/>
            <person name="Yu Y."/>
            <person name="Zhang B."/>
            <person name="Zhuang S."/>
            <person name="Wei H."/>
            <person name="Liu B."/>
            <person name="Lei M."/>
            <person name="Yu H."/>
            <person name="Li Y."/>
            <person name="Xu H."/>
            <person name="Wei S."/>
            <person name="He X."/>
            <person name="Fang L."/>
            <person name="Zhang Z."/>
            <person name="Zhang Y."/>
            <person name="Huang X."/>
            <person name="Su Z."/>
            <person name="Tong W."/>
            <person name="Li J."/>
            <person name="Tong Z."/>
            <person name="Li S."/>
            <person name="Ye J."/>
            <person name="Wang L."/>
            <person name="Fang L."/>
            <person name="Lei T."/>
            <person name="Chen C."/>
            <person name="Chen H."/>
            <person name="Xu Z."/>
            <person name="Li H."/>
            <person name="Huang H."/>
            <person name="Zhang F."/>
            <person name="Xu H."/>
            <person name="Li N."/>
            <person name="Zhao C."/>
            <person name="Li S."/>
            <person name="Dong L."/>
            <person name="Huang Y."/>
            <person name="Li L."/>
            <person name="Xi Y."/>
            <person name="Qi Q."/>
            <person name="Li W."/>
            <person name="Zhang B."/>
            <person name="Hu W."/>
            <person name="Zhang Y."/>
            <person name="Tian X."/>
            <person name="Jiao Y."/>
            <person name="Liang X."/>
            <person name="Jin J."/>
            <person name="Gao L."/>
            <person name="Zheng W."/>
            <person name="Hao B."/>
            <person name="Liu S."/>
            <person name="Wang W."/>
            <person name="Yuan L."/>
            <person name="Cao M."/>
            <person name="McDermott J."/>
            <person name="Samudrala R."/>
            <person name="Wang J."/>
            <person name="Wong G.K."/>
            <person name="Yang H."/>
        </authorList>
    </citation>
    <scope>NUCLEOTIDE SEQUENCE [LARGE SCALE GENOMIC DNA]</scope>
    <source>
        <strain evidence="5">cv. 93-11</strain>
    </source>
</reference>
<dbReference type="PANTHER" id="PTHR43874">
    <property type="entry name" value="TWO-COMPONENT RESPONSE REGULATOR"/>
    <property type="match status" value="1"/>
</dbReference>
<dbReference type="OMA" id="SHMYERG"/>
<dbReference type="GO" id="GO:0009736">
    <property type="term" value="P:cytokinin-activated signaling pathway"/>
    <property type="evidence" value="ECO:0007669"/>
    <property type="project" value="InterPro"/>
</dbReference>
<dbReference type="InterPro" id="IPR011006">
    <property type="entry name" value="CheY-like_superfamily"/>
</dbReference>